<feature type="transmembrane region" description="Helical" evidence="1">
    <location>
        <begin position="130"/>
        <end position="149"/>
    </location>
</feature>
<organism evidence="2 3">
    <name type="scientific">Candidatus Kaiserbacteria bacterium RIFCSPHIGHO2_01_FULL_54_36b</name>
    <dbReference type="NCBI Taxonomy" id="1798483"/>
    <lineage>
        <taxon>Bacteria</taxon>
        <taxon>Candidatus Kaiseribacteriota</taxon>
    </lineage>
</organism>
<gene>
    <name evidence="2" type="ORF">A2704_06475</name>
</gene>
<evidence type="ECO:0000256" key="1">
    <source>
        <dbReference type="SAM" id="Phobius"/>
    </source>
</evidence>
<proteinExistence type="predicted"/>
<feature type="transmembrane region" description="Helical" evidence="1">
    <location>
        <begin position="31"/>
        <end position="52"/>
    </location>
</feature>
<evidence type="ECO:0000313" key="2">
    <source>
        <dbReference type="EMBL" id="OGG50815.1"/>
    </source>
</evidence>
<feature type="transmembrane region" description="Helical" evidence="1">
    <location>
        <begin position="184"/>
        <end position="205"/>
    </location>
</feature>
<accession>A0A1F6CNV1</accession>
<keyword evidence="1" id="KW-0812">Transmembrane</keyword>
<feature type="transmembrane region" description="Helical" evidence="1">
    <location>
        <begin position="161"/>
        <end position="178"/>
    </location>
</feature>
<dbReference type="EMBL" id="MFKW01000043">
    <property type="protein sequence ID" value="OGG50815.1"/>
    <property type="molecule type" value="Genomic_DNA"/>
</dbReference>
<evidence type="ECO:0000313" key="3">
    <source>
        <dbReference type="Proteomes" id="UP000176445"/>
    </source>
</evidence>
<reference evidence="2 3" key="1">
    <citation type="journal article" date="2016" name="Nat. Commun.">
        <title>Thousands of microbial genomes shed light on interconnected biogeochemical processes in an aquifer system.</title>
        <authorList>
            <person name="Anantharaman K."/>
            <person name="Brown C.T."/>
            <person name="Hug L.A."/>
            <person name="Sharon I."/>
            <person name="Castelle C.J."/>
            <person name="Probst A.J."/>
            <person name="Thomas B.C."/>
            <person name="Singh A."/>
            <person name="Wilkins M.J."/>
            <person name="Karaoz U."/>
            <person name="Brodie E.L."/>
            <person name="Williams K.H."/>
            <person name="Hubbard S.S."/>
            <person name="Banfield J.F."/>
        </authorList>
    </citation>
    <scope>NUCLEOTIDE SEQUENCE [LARGE SCALE GENOMIC DNA]</scope>
</reference>
<sequence>MNSSVVLFFVTNVIATALLGGKFISRNDSLFKYFGIGLLLDAVAFAMWTIGYVNPEQLLTFVTFGAVALLVSLVVFLYASLEQAPASTRLLVTILGGVAVAGIFYVGRYVDPANAFISPEGFLFFNLTPFVQMLYTFALALVTLPVIDLVARKFSAPYSALVRYGLIAEVVGGIMLITNKDVQTLYITGWIIGIVYLALWVTLLFNRKAWSSTN</sequence>
<dbReference type="AlphaFoldDB" id="A0A1F6CNV1"/>
<keyword evidence="1" id="KW-1133">Transmembrane helix</keyword>
<feature type="transmembrane region" description="Helical" evidence="1">
    <location>
        <begin position="90"/>
        <end position="110"/>
    </location>
</feature>
<comment type="caution">
    <text evidence="2">The sequence shown here is derived from an EMBL/GenBank/DDBJ whole genome shotgun (WGS) entry which is preliminary data.</text>
</comment>
<feature type="transmembrane region" description="Helical" evidence="1">
    <location>
        <begin position="6"/>
        <end position="24"/>
    </location>
</feature>
<dbReference type="Proteomes" id="UP000176445">
    <property type="component" value="Unassembled WGS sequence"/>
</dbReference>
<feature type="transmembrane region" description="Helical" evidence="1">
    <location>
        <begin position="58"/>
        <end position="78"/>
    </location>
</feature>
<keyword evidence="1" id="KW-0472">Membrane</keyword>
<protein>
    <submittedName>
        <fullName evidence="2">Uncharacterized protein</fullName>
    </submittedName>
</protein>
<name>A0A1F6CNV1_9BACT</name>